<dbReference type="Proteomes" id="UP001060085">
    <property type="component" value="Linkage Group LG03"/>
</dbReference>
<sequence length="236" mass="25283">MPAPVELPTTDGAGDAIMGQAESRQGLAETRLPRKGELRQGFALVTLDTSEVVGVVMEASSLETEKGKSINLPKTILSSSKFDVLGILDNSDVVLKEHQPLKELKRAQILYGSNPKSMGHIKSGPRSSGCEPSLKQGNLADRGPRKNTIAQGKGNMVALYNNGPPVSTKLAILEPRTKPPDLDCTSSSIPKAPDPTQMETSTPMEEEVNRFVPMTSISVSEFSAHPYLDGLAPTNY</sequence>
<keyword evidence="2" id="KW-1185">Reference proteome</keyword>
<gene>
    <name evidence="1" type="ORF">M9H77_14740</name>
</gene>
<dbReference type="EMBL" id="CM044703">
    <property type="protein sequence ID" value="KAI5674376.1"/>
    <property type="molecule type" value="Genomic_DNA"/>
</dbReference>
<reference evidence="2" key="1">
    <citation type="journal article" date="2023" name="Nat. Plants">
        <title>Single-cell RNA sequencing provides a high-resolution roadmap for understanding the multicellular compartmentation of specialized metabolism.</title>
        <authorList>
            <person name="Sun S."/>
            <person name="Shen X."/>
            <person name="Li Y."/>
            <person name="Li Y."/>
            <person name="Wang S."/>
            <person name="Li R."/>
            <person name="Zhang H."/>
            <person name="Shen G."/>
            <person name="Guo B."/>
            <person name="Wei J."/>
            <person name="Xu J."/>
            <person name="St-Pierre B."/>
            <person name="Chen S."/>
            <person name="Sun C."/>
        </authorList>
    </citation>
    <scope>NUCLEOTIDE SEQUENCE [LARGE SCALE GENOMIC DNA]</scope>
</reference>
<organism evidence="1 2">
    <name type="scientific">Catharanthus roseus</name>
    <name type="common">Madagascar periwinkle</name>
    <name type="synonym">Vinca rosea</name>
    <dbReference type="NCBI Taxonomy" id="4058"/>
    <lineage>
        <taxon>Eukaryota</taxon>
        <taxon>Viridiplantae</taxon>
        <taxon>Streptophyta</taxon>
        <taxon>Embryophyta</taxon>
        <taxon>Tracheophyta</taxon>
        <taxon>Spermatophyta</taxon>
        <taxon>Magnoliopsida</taxon>
        <taxon>eudicotyledons</taxon>
        <taxon>Gunneridae</taxon>
        <taxon>Pentapetalae</taxon>
        <taxon>asterids</taxon>
        <taxon>lamiids</taxon>
        <taxon>Gentianales</taxon>
        <taxon>Apocynaceae</taxon>
        <taxon>Rauvolfioideae</taxon>
        <taxon>Vinceae</taxon>
        <taxon>Catharanthinae</taxon>
        <taxon>Catharanthus</taxon>
    </lineage>
</organism>
<proteinExistence type="predicted"/>
<protein>
    <submittedName>
        <fullName evidence="1">Uncharacterized protein</fullName>
    </submittedName>
</protein>
<accession>A0ACC0BP00</accession>
<evidence type="ECO:0000313" key="1">
    <source>
        <dbReference type="EMBL" id="KAI5674376.1"/>
    </source>
</evidence>
<evidence type="ECO:0000313" key="2">
    <source>
        <dbReference type="Proteomes" id="UP001060085"/>
    </source>
</evidence>
<name>A0ACC0BP00_CATRO</name>
<comment type="caution">
    <text evidence="1">The sequence shown here is derived from an EMBL/GenBank/DDBJ whole genome shotgun (WGS) entry which is preliminary data.</text>
</comment>